<evidence type="ECO:0000313" key="3">
    <source>
        <dbReference type="Proteomes" id="UP000607653"/>
    </source>
</evidence>
<feature type="transmembrane region" description="Helical" evidence="1">
    <location>
        <begin position="20"/>
        <end position="41"/>
    </location>
</feature>
<sequence>MMMTNDEVVLLFNNMVGNGFLDMLLVSWYGFGFPTTTKLFYPGFKAISAFMPLMVNL</sequence>
<keyword evidence="1" id="KW-1133">Transmembrane helix</keyword>
<proteinExistence type="predicted"/>
<keyword evidence="1" id="KW-0812">Transmembrane</keyword>
<keyword evidence="3" id="KW-1185">Reference proteome</keyword>
<protein>
    <submittedName>
        <fullName evidence="2">Uncharacterized protein</fullName>
    </submittedName>
</protein>
<dbReference type="Proteomes" id="UP000607653">
    <property type="component" value="Unassembled WGS sequence"/>
</dbReference>
<accession>A0A822Y7N6</accession>
<reference evidence="2 3" key="1">
    <citation type="journal article" date="2020" name="Mol. Biol. Evol.">
        <title>Distinct Expression and Methylation Patterns for Genes with Different Fates following a Single Whole-Genome Duplication in Flowering Plants.</title>
        <authorList>
            <person name="Shi T."/>
            <person name="Rahmani R.S."/>
            <person name="Gugger P.F."/>
            <person name="Wang M."/>
            <person name="Li H."/>
            <person name="Zhang Y."/>
            <person name="Li Z."/>
            <person name="Wang Q."/>
            <person name="Van de Peer Y."/>
            <person name="Marchal K."/>
            <person name="Chen J."/>
        </authorList>
    </citation>
    <scope>NUCLEOTIDE SEQUENCE [LARGE SCALE GENOMIC DNA]</scope>
    <source>
        <tissue evidence="2">Leaf</tissue>
    </source>
</reference>
<organism evidence="2 3">
    <name type="scientific">Nelumbo nucifera</name>
    <name type="common">Sacred lotus</name>
    <dbReference type="NCBI Taxonomy" id="4432"/>
    <lineage>
        <taxon>Eukaryota</taxon>
        <taxon>Viridiplantae</taxon>
        <taxon>Streptophyta</taxon>
        <taxon>Embryophyta</taxon>
        <taxon>Tracheophyta</taxon>
        <taxon>Spermatophyta</taxon>
        <taxon>Magnoliopsida</taxon>
        <taxon>Proteales</taxon>
        <taxon>Nelumbonaceae</taxon>
        <taxon>Nelumbo</taxon>
    </lineage>
</organism>
<evidence type="ECO:0000313" key="2">
    <source>
        <dbReference type="EMBL" id="DAD27329.1"/>
    </source>
</evidence>
<dbReference type="EMBL" id="DUZY01000002">
    <property type="protein sequence ID" value="DAD27329.1"/>
    <property type="molecule type" value="Genomic_DNA"/>
</dbReference>
<evidence type="ECO:0000256" key="1">
    <source>
        <dbReference type="SAM" id="Phobius"/>
    </source>
</evidence>
<gene>
    <name evidence="2" type="ORF">HUJ06_028797</name>
</gene>
<dbReference type="AlphaFoldDB" id="A0A822Y7N6"/>
<keyword evidence="1" id="KW-0472">Membrane</keyword>
<name>A0A822Y7N6_NELNU</name>
<comment type="caution">
    <text evidence="2">The sequence shown here is derived from an EMBL/GenBank/DDBJ whole genome shotgun (WGS) entry which is preliminary data.</text>
</comment>